<dbReference type="EMBL" id="CP111019">
    <property type="protein sequence ID" value="WAR12067.1"/>
    <property type="molecule type" value="Genomic_DNA"/>
</dbReference>
<evidence type="ECO:0000313" key="1">
    <source>
        <dbReference type="EMBL" id="WAR12067.1"/>
    </source>
</evidence>
<proteinExistence type="predicted"/>
<organism evidence="1 2">
    <name type="scientific">Mya arenaria</name>
    <name type="common">Soft-shell clam</name>
    <dbReference type="NCBI Taxonomy" id="6604"/>
    <lineage>
        <taxon>Eukaryota</taxon>
        <taxon>Metazoa</taxon>
        <taxon>Spiralia</taxon>
        <taxon>Lophotrochozoa</taxon>
        <taxon>Mollusca</taxon>
        <taxon>Bivalvia</taxon>
        <taxon>Autobranchia</taxon>
        <taxon>Heteroconchia</taxon>
        <taxon>Euheterodonta</taxon>
        <taxon>Imparidentia</taxon>
        <taxon>Neoheterodontei</taxon>
        <taxon>Myida</taxon>
        <taxon>Myoidea</taxon>
        <taxon>Myidae</taxon>
        <taxon>Mya</taxon>
    </lineage>
</organism>
<reference evidence="1" key="1">
    <citation type="submission" date="2022-11" db="EMBL/GenBank/DDBJ databases">
        <title>Centuries of genome instability and evolution in soft-shell clam transmissible cancer (bioRxiv).</title>
        <authorList>
            <person name="Hart S.F.M."/>
            <person name="Yonemitsu M.A."/>
            <person name="Giersch R.M."/>
            <person name="Beal B.F."/>
            <person name="Arriagada G."/>
            <person name="Davis B.W."/>
            <person name="Ostrander E.A."/>
            <person name="Goff S.P."/>
            <person name="Metzger M.J."/>
        </authorList>
    </citation>
    <scope>NUCLEOTIDE SEQUENCE</scope>
    <source>
        <strain evidence="1">MELC-2E11</strain>
        <tissue evidence="1">Siphon/mantle</tissue>
    </source>
</reference>
<keyword evidence="2" id="KW-1185">Reference proteome</keyword>
<gene>
    <name evidence="1" type="ORF">MAR_026247</name>
</gene>
<sequence length="28" mass="3174">METGARTGLQAMRGFHYHKEVVVTGHFL</sequence>
<dbReference type="Proteomes" id="UP001164746">
    <property type="component" value="Chromosome 8"/>
</dbReference>
<protein>
    <submittedName>
        <fullName evidence="1">Uncharacterized protein</fullName>
    </submittedName>
</protein>
<evidence type="ECO:0000313" key="2">
    <source>
        <dbReference type="Proteomes" id="UP001164746"/>
    </source>
</evidence>
<name>A0ABY7EQ00_MYAAR</name>
<accession>A0ABY7EQ00</accession>